<dbReference type="EMBL" id="CP134494">
    <property type="protein sequence ID" value="WNF21198.1"/>
    <property type="molecule type" value="Genomic_DNA"/>
</dbReference>
<proteinExistence type="predicted"/>
<protein>
    <recommendedName>
        <fullName evidence="3">Polyhydroxyalkanoate synthesis regulator phasin</fullName>
    </recommendedName>
</protein>
<evidence type="ECO:0000313" key="1">
    <source>
        <dbReference type="EMBL" id="WNF21198.1"/>
    </source>
</evidence>
<dbReference type="Proteomes" id="UP001303324">
    <property type="component" value="Chromosome"/>
</dbReference>
<evidence type="ECO:0008006" key="3">
    <source>
        <dbReference type="Google" id="ProtNLM"/>
    </source>
</evidence>
<reference evidence="1 2" key="1">
    <citation type="submission" date="2023-09" db="EMBL/GenBank/DDBJ databases">
        <title>Microbial mechanism of fulvic acid promoting antimony reduction mineralization in rice fields.</title>
        <authorList>
            <person name="Chen G."/>
            <person name="Lan J."/>
        </authorList>
    </citation>
    <scope>NUCLEOTIDE SEQUENCE [LARGE SCALE GENOMIC DNA]</scope>
    <source>
        <strain evidence="1 2">PS1</strain>
    </source>
</reference>
<organism evidence="1 2">
    <name type="scientific">Mesobacillus jeotgali</name>
    <dbReference type="NCBI Taxonomy" id="129985"/>
    <lineage>
        <taxon>Bacteria</taxon>
        <taxon>Bacillati</taxon>
        <taxon>Bacillota</taxon>
        <taxon>Bacilli</taxon>
        <taxon>Bacillales</taxon>
        <taxon>Bacillaceae</taxon>
        <taxon>Mesobacillus</taxon>
    </lineage>
</organism>
<dbReference type="NCBIfam" id="NF047773">
    <property type="entry name" value="phas_rel_Lepto"/>
    <property type="match status" value="1"/>
</dbReference>
<keyword evidence="2" id="KW-1185">Reference proteome</keyword>
<dbReference type="RefSeq" id="WP_311070845.1">
    <property type="nucleotide sequence ID" value="NZ_CP134494.1"/>
</dbReference>
<name>A0ABY9VC53_9BACI</name>
<accession>A0ABY9VC53</accession>
<gene>
    <name evidence="1" type="ORF">RH061_13400</name>
</gene>
<evidence type="ECO:0000313" key="2">
    <source>
        <dbReference type="Proteomes" id="UP001303324"/>
    </source>
</evidence>
<sequence>MNNFLKSGFLLGLGAAVAGKEKVDETIMKLVEKGNMTQAEADTIFDDFFKKGESKSEEWNGEFKEMARNQLSDLGFVTREELDTVKAQLVLLQKEISQLRNGGLNKDIDQVENRMENVPPGFSKDID</sequence>